<evidence type="ECO:0000313" key="2">
    <source>
        <dbReference type="EMBL" id="NIJ06998.1"/>
    </source>
</evidence>
<accession>A0ABX0TN93</accession>
<dbReference type="InterPro" id="IPR019027">
    <property type="entry name" value="Pilus_biogenesis_CpaD-related"/>
</dbReference>
<dbReference type="Proteomes" id="UP000727456">
    <property type="component" value="Unassembled WGS sequence"/>
</dbReference>
<protein>
    <submittedName>
        <fullName evidence="2">Type IV pilus biogenesis protein CpaD/CtpE</fullName>
    </submittedName>
</protein>
<dbReference type="Pfam" id="PF09476">
    <property type="entry name" value="Pilus_CpaD"/>
    <property type="match status" value="1"/>
</dbReference>
<organism evidence="2 3">
    <name type="scientific">Sphingomonas vulcanisoli</name>
    <dbReference type="NCBI Taxonomy" id="1658060"/>
    <lineage>
        <taxon>Bacteria</taxon>
        <taxon>Pseudomonadati</taxon>
        <taxon>Pseudomonadota</taxon>
        <taxon>Alphaproteobacteria</taxon>
        <taxon>Sphingomonadales</taxon>
        <taxon>Sphingomonadaceae</taxon>
        <taxon>Sphingomonas</taxon>
    </lineage>
</organism>
<sequence>MRLPYRFAIMMPLIALSACSAGERGMNSPHQPLVSPQAATVPNCPDWSDKDRPTTDAQAANYGCATAVNLAAMIADPTDLLHGKNENGSRVEVSVRAIRSWRKVAPTIEAGIEKVSSKGGN</sequence>
<comment type="caution">
    <text evidence="2">The sequence shown here is derived from an EMBL/GenBank/DDBJ whole genome shotgun (WGS) entry which is preliminary data.</text>
</comment>
<gene>
    <name evidence="2" type="ORF">FHS31_000580</name>
</gene>
<feature type="signal peptide" evidence="1">
    <location>
        <begin position="1"/>
        <end position="20"/>
    </location>
</feature>
<dbReference type="PROSITE" id="PS51257">
    <property type="entry name" value="PROKAR_LIPOPROTEIN"/>
    <property type="match status" value="1"/>
</dbReference>
<dbReference type="EMBL" id="JAAOZC010000001">
    <property type="protein sequence ID" value="NIJ06998.1"/>
    <property type="molecule type" value="Genomic_DNA"/>
</dbReference>
<dbReference type="RefSeq" id="WP_167071818.1">
    <property type="nucleotide sequence ID" value="NZ_JAAOZC010000001.1"/>
</dbReference>
<evidence type="ECO:0000256" key="1">
    <source>
        <dbReference type="SAM" id="SignalP"/>
    </source>
</evidence>
<keyword evidence="1" id="KW-0732">Signal</keyword>
<reference evidence="2 3" key="1">
    <citation type="submission" date="2020-03" db="EMBL/GenBank/DDBJ databases">
        <title>Genomic Encyclopedia of Type Strains, Phase III (KMG-III): the genomes of soil and plant-associated and newly described type strains.</title>
        <authorList>
            <person name="Whitman W."/>
        </authorList>
    </citation>
    <scope>NUCLEOTIDE SEQUENCE [LARGE SCALE GENOMIC DNA]</scope>
    <source>
        <strain evidence="2 3">CECT 8804</strain>
    </source>
</reference>
<keyword evidence="3" id="KW-1185">Reference proteome</keyword>
<name>A0ABX0TN93_9SPHN</name>
<feature type="chain" id="PRO_5045146009" evidence="1">
    <location>
        <begin position="21"/>
        <end position="121"/>
    </location>
</feature>
<proteinExistence type="predicted"/>
<evidence type="ECO:0000313" key="3">
    <source>
        <dbReference type="Proteomes" id="UP000727456"/>
    </source>
</evidence>